<sequence length="109" mass="11579">MLANHPDRDQIQLANVLAALGNPVRLRILATLADGAEHTCGSILPGMAKSTLTHHWRVLRDAGVIRQIIAGREHHLSLRHEDLEARFPGLLPALLAAAGGEGIASPPAP</sequence>
<dbReference type="PROSITE" id="PS50987">
    <property type="entry name" value="HTH_ARSR_2"/>
    <property type="match status" value="1"/>
</dbReference>
<dbReference type="Proteomes" id="UP000252586">
    <property type="component" value="Unassembled WGS sequence"/>
</dbReference>
<dbReference type="Pfam" id="PF12840">
    <property type="entry name" value="HTH_20"/>
    <property type="match status" value="1"/>
</dbReference>
<dbReference type="InterPro" id="IPR051081">
    <property type="entry name" value="HTH_MetalResp_TranReg"/>
</dbReference>
<dbReference type="PANTHER" id="PTHR33154:SF12">
    <property type="entry name" value="TRANSCRIPTIONAL REGULATORY PROTEIN"/>
    <property type="match status" value="1"/>
</dbReference>
<dbReference type="PANTHER" id="PTHR33154">
    <property type="entry name" value="TRANSCRIPTIONAL REGULATOR, ARSR FAMILY"/>
    <property type="match status" value="1"/>
</dbReference>
<dbReference type="InterPro" id="IPR001845">
    <property type="entry name" value="HTH_ArsR_DNA-bd_dom"/>
</dbReference>
<accession>A0A366DBK1</accession>
<protein>
    <submittedName>
        <fullName evidence="5">ArsR family transcriptional regulator</fullName>
    </submittedName>
</protein>
<evidence type="ECO:0000313" key="5">
    <source>
        <dbReference type="EMBL" id="RBO87442.1"/>
    </source>
</evidence>
<reference evidence="5 6" key="1">
    <citation type="submission" date="2018-06" db="EMBL/GenBank/DDBJ databases">
        <title>Genomic Encyclopedia of Type Strains, Phase IV (KMG-IV): sequencing the most valuable type-strain genomes for metagenomic binning, comparative biology and taxonomic classification.</title>
        <authorList>
            <person name="Goeker M."/>
        </authorList>
    </citation>
    <scope>NUCLEOTIDE SEQUENCE [LARGE SCALE GENOMIC DNA]</scope>
    <source>
        <strain evidence="5 6">DSM 44599</strain>
    </source>
</reference>
<name>A0A366DBK1_9NOCA</name>
<dbReference type="RefSeq" id="WP_067505443.1">
    <property type="nucleotide sequence ID" value="NZ_CP107943.1"/>
</dbReference>
<keyword evidence="6" id="KW-1185">Reference proteome</keyword>
<dbReference type="GO" id="GO:0003677">
    <property type="term" value="F:DNA binding"/>
    <property type="evidence" value="ECO:0007669"/>
    <property type="project" value="UniProtKB-KW"/>
</dbReference>
<keyword evidence="3" id="KW-0804">Transcription</keyword>
<proteinExistence type="predicted"/>
<dbReference type="Gene3D" id="1.10.10.10">
    <property type="entry name" value="Winged helix-like DNA-binding domain superfamily/Winged helix DNA-binding domain"/>
    <property type="match status" value="1"/>
</dbReference>
<evidence type="ECO:0000313" key="6">
    <source>
        <dbReference type="Proteomes" id="UP000252586"/>
    </source>
</evidence>
<dbReference type="InterPro" id="IPR011991">
    <property type="entry name" value="ArsR-like_HTH"/>
</dbReference>
<dbReference type="SMART" id="SM00418">
    <property type="entry name" value="HTH_ARSR"/>
    <property type="match status" value="1"/>
</dbReference>
<organism evidence="5 6">
    <name type="scientific">Nocardia puris</name>
    <dbReference type="NCBI Taxonomy" id="208602"/>
    <lineage>
        <taxon>Bacteria</taxon>
        <taxon>Bacillati</taxon>
        <taxon>Actinomycetota</taxon>
        <taxon>Actinomycetes</taxon>
        <taxon>Mycobacteriales</taxon>
        <taxon>Nocardiaceae</taxon>
        <taxon>Nocardia</taxon>
    </lineage>
</organism>
<dbReference type="InterPro" id="IPR036388">
    <property type="entry name" value="WH-like_DNA-bd_sf"/>
</dbReference>
<gene>
    <name evidence="5" type="ORF">DFR74_111148</name>
</gene>
<dbReference type="AlphaFoldDB" id="A0A366DBK1"/>
<evidence type="ECO:0000259" key="4">
    <source>
        <dbReference type="PROSITE" id="PS50987"/>
    </source>
</evidence>
<keyword evidence="2" id="KW-0238">DNA-binding</keyword>
<dbReference type="PRINTS" id="PR00778">
    <property type="entry name" value="HTHARSR"/>
</dbReference>
<dbReference type="InterPro" id="IPR036390">
    <property type="entry name" value="WH_DNA-bd_sf"/>
</dbReference>
<dbReference type="GO" id="GO:0003700">
    <property type="term" value="F:DNA-binding transcription factor activity"/>
    <property type="evidence" value="ECO:0007669"/>
    <property type="project" value="InterPro"/>
</dbReference>
<dbReference type="EMBL" id="QNRE01000011">
    <property type="protein sequence ID" value="RBO87442.1"/>
    <property type="molecule type" value="Genomic_DNA"/>
</dbReference>
<evidence type="ECO:0000256" key="3">
    <source>
        <dbReference type="ARBA" id="ARBA00023163"/>
    </source>
</evidence>
<evidence type="ECO:0000256" key="1">
    <source>
        <dbReference type="ARBA" id="ARBA00023015"/>
    </source>
</evidence>
<dbReference type="STRING" id="1210090.GCA_001613185_01515"/>
<dbReference type="CDD" id="cd00090">
    <property type="entry name" value="HTH_ARSR"/>
    <property type="match status" value="1"/>
</dbReference>
<dbReference type="OrthoDB" id="4471357at2"/>
<feature type="domain" description="HTH arsR-type" evidence="4">
    <location>
        <begin position="5"/>
        <end position="98"/>
    </location>
</feature>
<evidence type="ECO:0000256" key="2">
    <source>
        <dbReference type="ARBA" id="ARBA00023125"/>
    </source>
</evidence>
<comment type="caution">
    <text evidence="5">The sequence shown here is derived from an EMBL/GenBank/DDBJ whole genome shotgun (WGS) entry which is preliminary data.</text>
</comment>
<keyword evidence="1" id="KW-0805">Transcription regulation</keyword>
<dbReference type="SUPFAM" id="SSF46785">
    <property type="entry name" value="Winged helix' DNA-binding domain"/>
    <property type="match status" value="1"/>
</dbReference>